<evidence type="ECO:0000256" key="1">
    <source>
        <dbReference type="ARBA" id="ARBA00011063"/>
    </source>
</evidence>
<keyword evidence="4" id="KW-0904">Protein phosphatase</keyword>
<reference evidence="7 8" key="1">
    <citation type="journal article" date="2012" name="J. Bacteriol.">
        <title>Genome Sequence of Nitratireductor pacificus Type Strain pht-3B.</title>
        <authorList>
            <person name="Lai Q."/>
            <person name="Li G."/>
            <person name="Shao Z."/>
        </authorList>
    </citation>
    <scope>NUCLEOTIDE SEQUENCE [LARGE SCALE GENOMIC DNA]</scope>
    <source>
        <strain evidence="8">pht-3B</strain>
    </source>
</reference>
<gene>
    <name evidence="7" type="ORF">NA2_12324</name>
</gene>
<dbReference type="InterPro" id="IPR036196">
    <property type="entry name" value="Ptyr_pPase_sf"/>
</dbReference>
<keyword evidence="3" id="KW-0378">Hydrolase</keyword>
<dbReference type="AlphaFoldDB" id="K2N3A1"/>
<dbReference type="RefSeq" id="WP_008597257.1">
    <property type="nucleotide sequence ID" value="NZ_AMRM01000012.1"/>
</dbReference>
<feature type="active site" evidence="5">
    <location>
        <position position="19"/>
    </location>
</feature>
<keyword evidence="8" id="KW-1185">Reference proteome</keyword>
<dbReference type="SMART" id="SM00226">
    <property type="entry name" value="LMWPc"/>
    <property type="match status" value="1"/>
</dbReference>
<dbReference type="PANTHER" id="PTHR11717:SF7">
    <property type="entry name" value="LOW MOLECULAR WEIGHT PHOSPHOTYROSINE PROTEIN PHOSPHATASE"/>
    <property type="match status" value="1"/>
</dbReference>
<dbReference type="PRINTS" id="PR00719">
    <property type="entry name" value="LMWPTPASE"/>
</dbReference>
<dbReference type="eggNOG" id="COG0394">
    <property type="taxonomic scope" value="Bacteria"/>
</dbReference>
<name>K2N3A1_9HYPH</name>
<dbReference type="GO" id="GO:0004725">
    <property type="term" value="F:protein tyrosine phosphatase activity"/>
    <property type="evidence" value="ECO:0007669"/>
    <property type="project" value="UniProtKB-EC"/>
</dbReference>
<dbReference type="EMBL" id="AMRM01000012">
    <property type="protein sequence ID" value="EKF18683.1"/>
    <property type="molecule type" value="Genomic_DNA"/>
</dbReference>
<comment type="caution">
    <text evidence="7">The sequence shown here is derived from an EMBL/GenBank/DDBJ whole genome shotgun (WGS) entry which is preliminary data.</text>
</comment>
<evidence type="ECO:0000256" key="2">
    <source>
        <dbReference type="ARBA" id="ARBA00013064"/>
    </source>
</evidence>
<evidence type="ECO:0000256" key="3">
    <source>
        <dbReference type="ARBA" id="ARBA00022801"/>
    </source>
</evidence>
<accession>K2N3A1</accession>
<dbReference type="EC" id="3.1.3.48" evidence="2"/>
<dbReference type="Pfam" id="PF01451">
    <property type="entry name" value="LMWPc"/>
    <property type="match status" value="1"/>
</dbReference>
<dbReference type="InterPro" id="IPR050438">
    <property type="entry name" value="LMW_PTPase"/>
</dbReference>
<evidence type="ECO:0000313" key="7">
    <source>
        <dbReference type="EMBL" id="EKF18683.1"/>
    </source>
</evidence>
<dbReference type="InterPro" id="IPR023485">
    <property type="entry name" value="Ptyr_pPase"/>
</dbReference>
<comment type="similarity">
    <text evidence="1">Belongs to the low molecular weight phosphotyrosine protein phosphatase family.</text>
</comment>
<evidence type="ECO:0000256" key="5">
    <source>
        <dbReference type="PIRSR" id="PIRSR617867-1"/>
    </source>
</evidence>
<feature type="active site" description="Nucleophile" evidence="5">
    <location>
        <position position="13"/>
    </location>
</feature>
<dbReference type="PANTHER" id="PTHR11717">
    <property type="entry name" value="LOW MOLECULAR WEIGHT PROTEIN TYROSINE PHOSPHATASE"/>
    <property type="match status" value="1"/>
</dbReference>
<organism evidence="7 8">
    <name type="scientific">Nitratireductor pacificus pht-3B</name>
    <dbReference type="NCBI Taxonomy" id="391937"/>
    <lineage>
        <taxon>Bacteria</taxon>
        <taxon>Pseudomonadati</taxon>
        <taxon>Pseudomonadota</taxon>
        <taxon>Alphaproteobacteria</taxon>
        <taxon>Hyphomicrobiales</taxon>
        <taxon>Phyllobacteriaceae</taxon>
        <taxon>Nitratireductor</taxon>
    </lineage>
</organism>
<sequence>MNAKPRFSILFVCLGNICRSPLAEGVFRSTAAAHGREADFNVDSAGTGAWHVGNPPDPRSVAVARGFGVDISGQRARQVQAGDFSRFDLILGMDRDNVRTLLSRAPAGASGRVHLFLDHAGCGMTDVPDPYYGGDDGFTAVYHMIREASEALLARLE</sequence>
<dbReference type="CDD" id="cd16343">
    <property type="entry name" value="LMWPTP"/>
    <property type="match status" value="1"/>
</dbReference>
<feature type="domain" description="Phosphotyrosine protein phosphatase I" evidence="6">
    <location>
        <begin position="7"/>
        <end position="155"/>
    </location>
</feature>
<evidence type="ECO:0000259" key="6">
    <source>
        <dbReference type="SMART" id="SM00226"/>
    </source>
</evidence>
<dbReference type="InterPro" id="IPR017867">
    <property type="entry name" value="Tyr_phospatase_low_mol_wt"/>
</dbReference>
<dbReference type="Gene3D" id="3.40.50.2300">
    <property type="match status" value="1"/>
</dbReference>
<feature type="active site" description="Proton donor" evidence="5">
    <location>
        <position position="129"/>
    </location>
</feature>
<dbReference type="Proteomes" id="UP000006786">
    <property type="component" value="Unassembled WGS sequence"/>
</dbReference>
<dbReference type="STRING" id="391937.NA2_12324"/>
<evidence type="ECO:0000256" key="4">
    <source>
        <dbReference type="ARBA" id="ARBA00022912"/>
    </source>
</evidence>
<protein>
    <recommendedName>
        <fullName evidence="2">protein-tyrosine-phosphatase</fullName>
        <ecNumber evidence="2">3.1.3.48</ecNumber>
    </recommendedName>
</protein>
<dbReference type="SUPFAM" id="SSF52788">
    <property type="entry name" value="Phosphotyrosine protein phosphatases I"/>
    <property type="match status" value="1"/>
</dbReference>
<proteinExistence type="inferred from homology"/>
<evidence type="ECO:0000313" key="8">
    <source>
        <dbReference type="Proteomes" id="UP000006786"/>
    </source>
</evidence>
<dbReference type="OrthoDB" id="9784339at2"/>